<dbReference type="EMBL" id="CP017316">
    <property type="protein sequence ID" value="AOT60869.1"/>
    <property type="molecule type" value="Genomic_DNA"/>
</dbReference>
<dbReference type="GeneID" id="91405291"/>
<keyword evidence="3" id="KW-1185">Reference proteome</keyword>
<feature type="transmembrane region" description="Helical" evidence="1">
    <location>
        <begin position="58"/>
        <end position="78"/>
    </location>
</feature>
<proteinExistence type="predicted"/>
<evidence type="ECO:0008006" key="4">
    <source>
        <dbReference type="Google" id="ProtNLM"/>
    </source>
</evidence>
<evidence type="ECO:0000313" key="3">
    <source>
        <dbReference type="Proteomes" id="UP000095349"/>
    </source>
</evidence>
<organism evidence="2 3">
    <name type="scientific">Streptomyces rubrolavendulae</name>
    <dbReference type="NCBI Taxonomy" id="285473"/>
    <lineage>
        <taxon>Bacteria</taxon>
        <taxon>Bacillati</taxon>
        <taxon>Actinomycetota</taxon>
        <taxon>Actinomycetes</taxon>
        <taxon>Kitasatosporales</taxon>
        <taxon>Streptomycetaceae</taxon>
        <taxon>Streptomyces</taxon>
    </lineage>
</organism>
<dbReference type="Pfam" id="PF19608">
    <property type="entry name" value="DUF6113"/>
    <property type="match status" value="1"/>
</dbReference>
<gene>
    <name evidence="2" type="ORF">A4G23_03744</name>
</gene>
<dbReference type="InterPro" id="IPR046095">
    <property type="entry name" value="DUF6113"/>
</dbReference>
<keyword evidence="1" id="KW-0812">Transmembrane</keyword>
<dbReference type="AlphaFoldDB" id="A0A1D8G601"/>
<accession>A0A1D8G601</accession>
<name>A0A1D8G601_9ACTN</name>
<keyword evidence="1" id="KW-1133">Transmembrane helix</keyword>
<keyword evidence="1" id="KW-0472">Membrane</keyword>
<feature type="transmembrane region" description="Helical" evidence="1">
    <location>
        <begin position="31"/>
        <end position="51"/>
    </location>
</feature>
<dbReference type="STRING" id="285473.A4G23_03744"/>
<dbReference type="Proteomes" id="UP000095349">
    <property type="component" value="Chromosome"/>
</dbReference>
<protein>
    <recommendedName>
        <fullName evidence="4">Integral membrane protein</fullName>
    </recommendedName>
</protein>
<feature type="transmembrane region" description="Helical" evidence="1">
    <location>
        <begin position="7"/>
        <end position="25"/>
    </location>
</feature>
<dbReference type="KEGG" id="srn:A4G23_03744"/>
<dbReference type="RefSeq" id="WP_031136369.1">
    <property type="nucleotide sequence ID" value="NZ_CP017316.1"/>
</dbReference>
<dbReference type="PATRIC" id="fig|285473.5.peg.3924"/>
<dbReference type="OrthoDB" id="4338760at2"/>
<feature type="transmembrane region" description="Helical" evidence="1">
    <location>
        <begin position="84"/>
        <end position="108"/>
    </location>
</feature>
<evidence type="ECO:0000256" key="1">
    <source>
        <dbReference type="SAM" id="Phobius"/>
    </source>
</evidence>
<reference evidence="2 3" key="1">
    <citation type="submission" date="2016-09" db="EMBL/GenBank/DDBJ databases">
        <title>Streptomyces rubrolavendulae MJM4426 Genome sequencing and assembly.</title>
        <authorList>
            <person name="Kim J.-G."/>
        </authorList>
    </citation>
    <scope>NUCLEOTIDE SEQUENCE [LARGE SCALE GENOMIC DNA]</scope>
    <source>
        <strain evidence="2 3">MJM4426</strain>
    </source>
</reference>
<sequence>MSTPLKVLAHTVLVVLGVLVGLAGALVQAAWLPAGLLLALLATGALFYGGLRAVGGQAGLLSAGAGWLAAVVAVWLGRGEGDKLFWGGLADLVFVLGGMATAVMCITLTSLPQQGGPAGPLDGGRART</sequence>
<evidence type="ECO:0000313" key="2">
    <source>
        <dbReference type="EMBL" id="AOT60869.1"/>
    </source>
</evidence>